<evidence type="ECO:0000256" key="14">
    <source>
        <dbReference type="SAM" id="Phobius"/>
    </source>
</evidence>
<dbReference type="GO" id="GO:0008237">
    <property type="term" value="F:metallopeptidase activity"/>
    <property type="evidence" value="ECO:0007669"/>
    <property type="project" value="UniProtKB-KW"/>
</dbReference>
<dbReference type="SUPFAM" id="SSF55486">
    <property type="entry name" value="Metalloproteases ('zincins'), catalytic domain"/>
    <property type="match status" value="1"/>
</dbReference>
<dbReference type="EC" id="3.4.-.-" evidence="13"/>
<keyword evidence="2 15" id="KW-0732">Signal</keyword>
<dbReference type="EMBL" id="OV121133">
    <property type="protein sequence ID" value="CAH0551874.1"/>
    <property type="molecule type" value="Genomic_DNA"/>
</dbReference>
<proteinExistence type="inferred from homology"/>
<evidence type="ECO:0000256" key="15">
    <source>
        <dbReference type="SAM" id="SignalP"/>
    </source>
</evidence>
<evidence type="ECO:0000313" key="16">
    <source>
        <dbReference type="EMBL" id="CAH0551874.1"/>
    </source>
</evidence>
<dbReference type="PANTHER" id="PTHR10514">
    <property type="entry name" value="ANGIOTENSIN-CONVERTING ENZYME"/>
    <property type="match status" value="1"/>
</dbReference>
<evidence type="ECO:0000256" key="9">
    <source>
        <dbReference type="PIRSR" id="PIRSR601548-3"/>
    </source>
</evidence>
<dbReference type="GO" id="GO:0046872">
    <property type="term" value="F:metal ion binding"/>
    <property type="evidence" value="ECO:0007669"/>
    <property type="project" value="UniProtKB-KW"/>
</dbReference>
<reference evidence="16" key="1">
    <citation type="submission" date="2021-12" db="EMBL/GenBank/DDBJ databases">
        <authorList>
            <person name="King R."/>
        </authorList>
    </citation>
    <scope>NUCLEOTIDE SEQUENCE</scope>
</reference>
<evidence type="ECO:0000256" key="6">
    <source>
        <dbReference type="PIRSR" id="PIRSR601548-10"/>
    </source>
</evidence>
<dbReference type="Pfam" id="PF01401">
    <property type="entry name" value="Peptidase_M2"/>
    <property type="match status" value="1"/>
</dbReference>
<feature type="binding site" evidence="9">
    <location>
        <position position="389"/>
    </location>
    <ligand>
        <name>Zn(2+)</name>
        <dbReference type="ChEBI" id="CHEBI:29105"/>
        <label>1</label>
        <note>catalytic</note>
    </ligand>
</feature>
<dbReference type="GO" id="GO:0005886">
    <property type="term" value="C:plasma membrane"/>
    <property type="evidence" value="ECO:0007669"/>
    <property type="project" value="TreeGrafter"/>
</dbReference>
<evidence type="ECO:0000256" key="13">
    <source>
        <dbReference type="RuleBase" id="RU361144"/>
    </source>
</evidence>
<keyword evidence="9 13" id="KW-0479">Metal-binding</keyword>
<dbReference type="GO" id="GO:0006508">
    <property type="term" value="P:proteolysis"/>
    <property type="evidence" value="ECO:0007669"/>
    <property type="project" value="UniProtKB-KW"/>
</dbReference>
<evidence type="ECO:0000256" key="2">
    <source>
        <dbReference type="ARBA" id="ARBA00022729"/>
    </source>
</evidence>
<evidence type="ECO:0000256" key="10">
    <source>
        <dbReference type="PIRSR" id="PIRSR601548-4"/>
    </source>
</evidence>
<dbReference type="Proteomes" id="UP001154078">
    <property type="component" value="Chromosome 2"/>
</dbReference>
<keyword evidence="13" id="KW-0121">Carboxypeptidase</keyword>
<evidence type="ECO:0000256" key="7">
    <source>
        <dbReference type="PIRSR" id="PIRSR601548-11"/>
    </source>
</evidence>
<dbReference type="PRINTS" id="PR00791">
    <property type="entry name" value="PEPDIPTASEA"/>
</dbReference>
<feature type="chain" id="PRO_5040236599" description="Angiotensin-converting enzyme" evidence="15">
    <location>
        <begin position="21"/>
        <end position="657"/>
    </location>
</feature>
<dbReference type="Gene3D" id="1.10.1370.30">
    <property type="match status" value="1"/>
</dbReference>
<feature type="disulfide bond" evidence="10 12">
    <location>
        <begin position="354"/>
        <end position="372"/>
    </location>
</feature>
<dbReference type="CDD" id="cd06461">
    <property type="entry name" value="M2_ACE"/>
    <property type="match status" value="1"/>
</dbReference>
<feature type="binding site" evidence="11">
    <location>
        <position position="389"/>
    </location>
    <ligand>
        <name>Zn(2+)</name>
        <dbReference type="ChEBI" id="CHEBI:29105"/>
        <label>2</label>
        <note>catalytic</note>
    </ligand>
</feature>
<comment type="cofactor">
    <cofactor evidence="13">
        <name>Zn(2+)</name>
        <dbReference type="ChEBI" id="CHEBI:29105"/>
    </cofactor>
    <text evidence="13">Binds 1 zinc ion per subunit.</text>
</comment>
<sequence length="657" mass="76992">MNFVLSLCARLVFVVTLLRGQDVLWVTDARIAKGNNINLGEALQFLREYDSEASSMCLRVTTAQWSYATNMTDFNKRRMIDEQTLKAKFDKVSWRKAVEFDWSRIPDPLARRLLRMLVTNSRASLGDDKFNEIYHLISEMKDLYAHVRACPYNNFDKLYCDLELDLDVKRIMAKSRSNAELTHIWQEWHNKVGPPMKNKFMRYVDLANQASILNGFQNAGEEMRFAYEDENFESEIAQAFHKIQPLYKELFTYVRRQLFKRYGPRVLRSNGPIPAHLLGDIWGQDWSNIEDIVIPYREYKKIDVTDEMLRQGFTPLRMFQMAEEFYTSLGLKPMPPEFWRYSMLERPNGRKVQCTVSAWDFCNKIDFRIKQCTEVNMNDLITVHHEMAHIQYYLYYADQPYLYRDGANPGFHEGIANAISLSVNNPTHLYRVGLYNNNTDIYETNINFLMSMALKKVAYAPFAYLVDQWRYQIFEYGVKTMNADWWELRLRFQGIVPPVKRTESHLDAAAKRHVIADMPYIRYFVALLLEFQVHDVMCDAAGHRGPLHTCDIYRSREAGRILMDILKSGKSRHWKDIIRVLTKGNTDTISPEPMLDYFEPLLLWLEGKNKREEEKIIGWSTKKEDTALFQPLVSKGYSVGCSLVFVINSVLLLVLNM</sequence>
<feature type="binding site" evidence="11">
    <location>
        <position position="413"/>
    </location>
    <ligand>
        <name>Zn(2+)</name>
        <dbReference type="ChEBI" id="CHEBI:29105"/>
        <label>2</label>
        <note>catalytic</note>
    </ligand>
</feature>
<evidence type="ECO:0000256" key="8">
    <source>
        <dbReference type="PIRSR" id="PIRSR601548-2"/>
    </source>
</evidence>
<feature type="active site" description="Proton acceptor 2" evidence="7">
    <location>
        <position position="386"/>
    </location>
</feature>
<comment type="caution">
    <text evidence="12">Lacks conserved residue(s) required for the propagation of feature annotation.</text>
</comment>
<keyword evidence="14" id="KW-0812">Transmembrane</keyword>
<feature type="glycosylation site" description="N-linked (GlcNAc...) asparagine; partial" evidence="6">
    <location>
        <position position="153"/>
    </location>
</feature>
<feature type="binding site" evidence="8">
    <location>
        <position position="227"/>
    </location>
    <ligand>
        <name>chloride</name>
        <dbReference type="ChEBI" id="CHEBI:17996"/>
        <label>1</label>
    </ligand>
</feature>
<keyword evidence="13" id="KW-0378">Hydrolase</keyword>
<keyword evidence="4 6" id="KW-0325">Glycoprotein</keyword>
<dbReference type="GO" id="GO:0004180">
    <property type="term" value="F:carboxypeptidase activity"/>
    <property type="evidence" value="ECO:0007669"/>
    <property type="project" value="UniProtKB-KW"/>
</dbReference>
<feature type="active site" description="Proton donor 2" evidence="7">
    <location>
        <position position="513"/>
    </location>
</feature>
<evidence type="ECO:0000313" key="17">
    <source>
        <dbReference type="Proteomes" id="UP001154078"/>
    </source>
</evidence>
<keyword evidence="3 10" id="KW-1015">Disulfide bond</keyword>
<feature type="signal peptide" evidence="15">
    <location>
        <begin position="1"/>
        <end position="20"/>
    </location>
</feature>
<evidence type="ECO:0000256" key="4">
    <source>
        <dbReference type="ARBA" id="ARBA00023180"/>
    </source>
</evidence>
<keyword evidence="17" id="KW-1185">Reference proteome</keyword>
<feature type="glycosylation site" description="N-linked (GlcNAc...) asparagine" evidence="6">
    <location>
        <position position="70"/>
    </location>
</feature>
<dbReference type="PROSITE" id="PS52011">
    <property type="entry name" value="PEPTIDASE_M2"/>
    <property type="match status" value="1"/>
</dbReference>
<keyword evidence="14" id="KW-1133">Transmembrane helix</keyword>
<evidence type="ECO:0000256" key="5">
    <source>
        <dbReference type="PIRSR" id="PIRSR601548-1"/>
    </source>
</evidence>
<evidence type="ECO:0000256" key="12">
    <source>
        <dbReference type="PROSITE-ProRule" id="PRU01355"/>
    </source>
</evidence>
<keyword evidence="14" id="KW-0472">Membrane</keyword>
<feature type="active site" description="Proton acceptor 1" evidence="5">
    <location>
        <position position="386"/>
    </location>
</feature>
<gene>
    <name evidence="16" type="ORF">MELIAE_LOCUS4396</name>
</gene>
<feature type="binding site" evidence="9">
    <location>
        <position position="413"/>
    </location>
    <ligand>
        <name>Zn(2+)</name>
        <dbReference type="ChEBI" id="CHEBI:29105"/>
        <label>1</label>
        <note>catalytic</note>
    </ligand>
</feature>
<feature type="disulfide bond" evidence="10">
    <location>
        <begin position="538"/>
        <end position="550"/>
    </location>
</feature>
<feature type="disulfide bond" evidence="10">
    <location>
        <begin position="150"/>
        <end position="160"/>
    </location>
</feature>
<feature type="active site" description="Proton donor 1" evidence="5">
    <location>
        <position position="513"/>
    </location>
</feature>
<feature type="transmembrane region" description="Helical" evidence="14">
    <location>
        <begin position="636"/>
        <end position="655"/>
    </location>
</feature>
<dbReference type="OrthoDB" id="10029630at2759"/>
<evidence type="ECO:0000256" key="1">
    <source>
        <dbReference type="ARBA" id="ARBA00008139"/>
    </source>
</evidence>
<keyword evidence="9 13" id="KW-0862">Zinc</keyword>
<dbReference type="AlphaFoldDB" id="A0A9P0AZN1"/>
<accession>A0A9P0AZN1</accession>
<name>A0A9P0AZN1_BRAAE</name>
<keyword evidence="13" id="KW-0645">Protease</keyword>
<organism evidence="16 17">
    <name type="scientific">Brassicogethes aeneus</name>
    <name type="common">Rape pollen beetle</name>
    <name type="synonym">Meligethes aeneus</name>
    <dbReference type="NCBI Taxonomy" id="1431903"/>
    <lineage>
        <taxon>Eukaryota</taxon>
        <taxon>Metazoa</taxon>
        <taxon>Ecdysozoa</taxon>
        <taxon>Arthropoda</taxon>
        <taxon>Hexapoda</taxon>
        <taxon>Insecta</taxon>
        <taxon>Pterygota</taxon>
        <taxon>Neoptera</taxon>
        <taxon>Endopterygota</taxon>
        <taxon>Coleoptera</taxon>
        <taxon>Polyphaga</taxon>
        <taxon>Cucujiformia</taxon>
        <taxon>Nitidulidae</taxon>
        <taxon>Meligethinae</taxon>
        <taxon>Brassicogethes</taxon>
    </lineage>
</organism>
<feature type="binding site" evidence="11">
    <location>
        <position position="385"/>
    </location>
    <ligand>
        <name>Zn(2+)</name>
        <dbReference type="ChEBI" id="CHEBI:29105"/>
        <label>2</label>
        <note>catalytic</note>
    </ligand>
</feature>
<evidence type="ECO:0000256" key="3">
    <source>
        <dbReference type="ARBA" id="ARBA00023157"/>
    </source>
</evidence>
<dbReference type="InterPro" id="IPR001548">
    <property type="entry name" value="Peptidase_M2"/>
</dbReference>
<keyword evidence="13" id="KW-0482">Metalloprotease</keyword>
<comment type="similarity">
    <text evidence="1 12 13">Belongs to the peptidase M2 family.</text>
</comment>
<dbReference type="PANTHER" id="PTHR10514:SF45">
    <property type="entry name" value="ANGIOTENSIN-CONVERTING ENZYME"/>
    <property type="match status" value="1"/>
</dbReference>
<dbReference type="GO" id="GO:0008241">
    <property type="term" value="F:peptidyl-dipeptidase activity"/>
    <property type="evidence" value="ECO:0007669"/>
    <property type="project" value="InterPro"/>
</dbReference>
<feature type="binding site" evidence="9">
    <location>
        <position position="385"/>
    </location>
    <ligand>
        <name>Zn(2+)</name>
        <dbReference type="ChEBI" id="CHEBI:29105"/>
        <label>1</label>
        <note>catalytic</note>
    </ligand>
</feature>
<feature type="binding site" evidence="8">
    <location>
        <position position="522"/>
    </location>
    <ligand>
        <name>chloride</name>
        <dbReference type="ChEBI" id="CHEBI:17996"/>
        <label>1</label>
    </ligand>
</feature>
<protein>
    <recommendedName>
        <fullName evidence="13">Angiotensin-converting enzyme</fullName>
        <ecNumber evidence="13">3.4.-.-</ecNumber>
    </recommendedName>
</protein>
<evidence type="ECO:0000256" key="11">
    <source>
        <dbReference type="PIRSR" id="PIRSR601548-8"/>
    </source>
</evidence>